<comment type="caution">
    <text evidence="3">The sequence shown here is derived from an EMBL/GenBank/DDBJ whole genome shotgun (WGS) entry which is preliminary data.</text>
</comment>
<dbReference type="EMBL" id="JACHXO010000003">
    <property type="protein sequence ID" value="MBB3194752.1"/>
    <property type="molecule type" value="Genomic_DNA"/>
</dbReference>
<dbReference type="Proteomes" id="UP000574369">
    <property type="component" value="Unassembled WGS sequence"/>
</dbReference>
<feature type="region of interest" description="Disordered" evidence="1">
    <location>
        <begin position="36"/>
        <end position="59"/>
    </location>
</feature>
<feature type="chain" id="PRO_5045124386" description="TraB/GumN family protein" evidence="2">
    <location>
        <begin position="35"/>
        <end position="333"/>
    </location>
</feature>
<dbReference type="PANTHER" id="PTHR40590:SF1">
    <property type="entry name" value="CYTOPLASMIC PROTEIN"/>
    <property type="match status" value="1"/>
</dbReference>
<feature type="signal peptide" evidence="2">
    <location>
        <begin position="1"/>
        <end position="34"/>
    </location>
</feature>
<name>A0ABR6GRL3_9BURK</name>
<protein>
    <recommendedName>
        <fullName evidence="5">TraB/GumN family protein</fullName>
    </recommendedName>
</protein>
<evidence type="ECO:0000256" key="1">
    <source>
        <dbReference type="SAM" id="MobiDB-lite"/>
    </source>
</evidence>
<dbReference type="Pfam" id="PF01963">
    <property type="entry name" value="TraB_PrgY_gumN"/>
    <property type="match status" value="1"/>
</dbReference>
<accession>A0ABR6GRL3</accession>
<dbReference type="CDD" id="cd14789">
    <property type="entry name" value="Tiki"/>
    <property type="match status" value="1"/>
</dbReference>
<keyword evidence="4" id="KW-1185">Reference proteome</keyword>
<dbReference type="PANTHER" id="PTHR40590">
    <property type="entry name" value="CYTOPLASMIC PROTEIN-RELATED"/>
    <property type="match status" value="1"/>
</dbReference>
<evidence type="ECO:0008006" key="5">
    <source>
        <dbReference type="Google" id="ProtNLM"/>
    </source>
</evidence>
<organism evidence="3 4">
    <name type="scientific">Roseateles terrae</name>
    <dbReference type="NCBI Taxonomy" id="431060"/>
    <lineage>
        <taxon>Bacteria</taxon>
        <taxon>Pseudomonadati</taxon>
        <taxon>Pseudomonadota</taxon>
        <taxon>Betaproteobacteria</taxon>
        <taxon>Burkholderiales</taxon>
        <taxon>Sphaerotilaceae</taxon>
        <taxon>Roseateles</taxon>
    </lineage>
</organism>
<proteinExistence type="predicted"/>
<evidence type="ECO:0000313" key="4">
    <source>
        <dbReference type="Proteomes" id="UP000574369"/>
    </source>
</evidence>
<dbReference type="InterPro" id="IPR047111">
    <property type="entry name" value="YbaP-like"/>
</dbReference>
<reference evidence="3 4" key="1">
    <citation type="submission" date="2020-08" db="EMBL/GenBank/DDBJ databases">
        <title>Genomic Encyclopedia of Type Strains, Phase III (KMG-III): the genomes of soil and plant-associated and newly described type strains.</title>
        <authorList>
            <person name="Whitman W."/>
        </authorList>
    </citation>
    <scope>NUCLEOTIDE SEQUENCE [LARGE SCALE GENOMIC DNA]</scope>
    <source>
        <strain evidence="3 4">CECT 7247</strain>
    </source>
</reference>
<gene>
    <name evidence="3" type="ORF">FHS28_002148</name>
</gene>
<evidence type="ECO:0000313" key="3">
    <source>
        <dbReference type="EMBL" id="MBB3194752.1"/>
    </source>
</evidence>
<sequence>MLPSSLSTALHRRVLPWLVTATAALMTWAAPAVAAPTATAPPPASPRCPADPTPASAEQVQAQTRDRGILWTLTRDGHTSYLHASLHLGRPSWAAPGPQLKAALGRVDAVALELDPLDSTAWTLPPIPTLPIDAQLQKRLAAQVRSACLPAQALASMHPLLQLSTLTLSQARGLGLDVQYGQEVLLSRWARERQLPVIALETLQGQLSALLPEDPDEARHELRAGLRQLERPAALQRMLKDLVDTWERGDLRRLARYEDWCQCIQDARDRAALARENDGRNPNLAARISELHQQGQSLLVAVGALHMTGPQALPTLLRQQGFEVTQVHPAPAK</sequence>
<dbReference type="InterPro" id="IPR002816">
    <property type="entry name" value="TraB/PrgY/GumN_fam"/>
</dbReference>
<feature type="compositionally biased region" description="Pro residues" evidence="1">
    <location>
        <begin position="39"/>
        <end position="52"/>
    </location>
</feature>
<keyword evidence="2" id="KW-0732">Signal</keyword>
<evidence type="ECO:0000256" key="2">
    <source>
        <dbReference type="SAM" id="SignalP"/>
    </source>
</evidence>
<dbReference type="RefSeq" id="WP_088452820.1">
    <property type="nucleotide sequence ID" value="NZ_JACHXO010000003.1"/>
</dbReference>